<dbReference type="Pfam" id="PF00188">
    <property type="entry name" value="CAP"/>
    <property type="match status" value="1"/>
</dbReference>
<dbReference type="GO" id="GO:0005576">
    <property type="term" value="C:extracellular region"/>
    <property type="evidence" value="ECO:0007669"/>
    <property type="project" value="InterPro"/>
</dbReference>
<proteinExistence type="predicted"/>
<protein>
    <recommendedName>
        <fullName evidence="1">SCP domain-containing protein</fullName>
    </recommendedName>
</protein>
<organism evidence="2 3">
    <name type="scientific">Calicophoron daubneyi</name>
    <name type="common">Rumen fluke</name>
    <name type="synonym">Paramphistomum daubneyi</name>
    <dbReference type="NCBI Taxonomy" id="300641"/>
    <lineage>
        <taxon>Eukaryota</taxon>
        <taxon>Metazoa</taxon>
        <taxon>Spiralia</taxon>
        <taxon>Lophotrochozoa</taxon>
        <taxon>Platyhelminthes</taxon>
        <taxon>Trematoda</taxon>
        <taxon>Digenea</taxon>
        <taxon>Plagiorchiida</taxon>
        <taxon>Pronocephalata</taxon>
        <taxon>Paramphistomoidea</taxon>
        <taxon>Paramphistomidae</taxon>
        <taxon>Calicophoron</taxon>
    </lineage>
</organism>
<dbReference type="Proteomes" id="UP001497525">
    <property type="component" value="Unassembled WGS sequence"/>
</dbReference>
<evidence type="ECO:0000313" key="2">
    <source>
        <dbReference type="EMBL" id="CAL5134586.1"/>
    </source>
</evidence>
<dbReference type="AlphaFoldDB" id="A0AAV2TCL1"/>
<dbReference type="Gene3D" id="3.40.33.10">
    <property type="entry name" value="CAP"/>
    <property type="match status" value="1"/>
</dbReference>
<dbReference type="CDD" id="cd05382">
    <property type="entry name" value="CAP_GAPR1-like"/>
    <property type="match status" value="1"/>
</dbReference>
<dbReference type="InterPro" id="IPR018244">
    <property type="entry name" value="Allrgn_V5/Tpx1_CS"/>
</dbReference>
<feature type="domain" description="SCP" evidence="1">
    <location>
        <begin position="8"/>
        <end position="142"/>
    </location>
</feature>
<dbReference type="InterPro" id="IPR001283">
    <property type="entry name" value="CRISP-related"/>
</dbReference>
<reference evidence="2" key="1">
    <citation type="submission" date="2024-06" db="EMBL/GenBank/DDBJ databases">
        <authorList>
            <person name="Liu X."/>
            <person name="Lenzi L."/>
            <person name="Haldenby T S."/>
            <person name="Uol C."/>
        </authorList>
    </citation>
    <scope>NUCLEOTIDE SEQUENCE</scope>
</reference>
<accession>A0AAV2TCL1</accession>
<evidence type="ECO:0000313" key="3">
    <source>
        <dbReference type="Proteomes" id="UP001497525"/>
    </source>
</evidence>
<comment type="caution">
    <text evidence="2">The sequence shown here is derived from an EMBL/GenBank/DDBJ whole genome shotgun (WGS) entry which is preliminary data.</text>
</comment>
<dbReference type="PROSITE" id="PS01009">
    <property type="entry name" value="CRISP_1"/>
    <property type="match status" value="1"/>
</dbReference>
<dbReference type="PANTHER" id="PTHR10334">
    <property type="entry name" value="CYSTEINE-RICH SECRETORY PROTEIN-RELATED"/>
    <property type="match status" value="1"/>
</dbReference>
<gene>
    <name evidence="2" type="ORF">CDAUBV1_LOCUS8369</name>
</gene>
<dbReference type="SUPFAM" id="SSF55797">
    <property type="entry name" value="PR-1-like"/>
    <property type="match status" value="1"/>
</dbReference>
<dbReference type="InterPro" id="IPR034113">
    <property type="entry name" value="SCP_GAPR1-like"/>
</dbReference>
<dbReference type="EMBL" id="CAXLJL010000212">
    <property type="protein sequence ID" value="CAL5134586.1"/>
    <property type="molecule type" value="Genomic_DNA"/>
</dbReference>
<dbReference type="PRINTS" id="PR00837">
    <property type="entry name" value="V5TPXLIKE"/>
</dbReference>
<dbReference type="SMART" id="SM00198">
    <property type="entry name" value="SCP"/>
    <property type="match status" value="1"/>
</dbReference>
<dbReference type="FunFam" id="3.40.33.10:FF:000002">
    <property type="entry name" value="Golgi-associated plant pathogenesis-related protein 1"/>
    <property type="match status" value="1"/>
</dbReference>
<evidence type="ECO:0000259" key="1">
    <source>
        <dbReference type="SMART" id="SM00198"/>
    </source>
</evidence>
<sequence>MAIEIDEEFNQECLEEHNRLRALHGCPPLTLDEELAISSQAYAEKLIKDAKVEHSTGDWYGENLARRTSSAATQLSGKEAADNWYREVENYRYSGGHERGCGHFTQVVWKSTTSAGFGRAISKDRKQIYVVGRYKPPGNILKHIRENVPKPIEAENNAS</sequence>
<dbReference type="InterPro" id="IPR035940">
    <property type="entry name" value="CAP_sf"/>
</dbReference>
<dbReference type="InterPro" id="IPR014044">
    <property type="entry name" value="CAP_dom"/>
</dbReference>
<name>A0AAV2TCL1_CALDB</name>